<accession>A0AA38P3K4</accession>
<feature type="non-terminal residue" evidence="1">
    <location>
        <position position="1"/>
    </location>
</feature>
<evidence type="ECO:0000313" key="2">
    <source>
        <dbReference type="Proteomes" id="UP001163846"/>
    </source>
</evidence>
<proteinExistence type="predicted"/>
<keyword evidence="2" id="KW-1185">Reference proteome</keyword>
<feature type="non-terminal residue" evidence="1">
    <location>
        <position position="291"/>
    </location>
</feature>
<sequence length="291" mass="32458">DSVPIWGPRFLPPSLNNIMKRDPSGASVTPEQLYLKPVNVVHPFYYPTFKKCPRCDSENIKWEGWTGSGSREIHGIACEETAIGMQLRCSNCKNKEGENGKPQGYYRVSSLTYEHADVGGIPHFRHQIGLTPELFNLIIETRISGTSAGLAEHIHLQSCPRSTLTPPRLKPFSDRINQSGYNDSSISDQTITAVLLHFNKTRQEESTNFMKSLTGCVLSLDATFRAAKKATISDSNKQRTSVVTGGVLSIINELSETLAWRFCHTQSPEEIAELLTPLRERYRELGAPPPE</sequence>
<name>A0AA38P3K4_9AGAR</name>
<dbReference type="AlphaFoldDB" id="A0AA38P3K4"/>
<comment type="caution">
    <text evidence="1">The sequence shown here is derived from an EMBL/GenBank/DDBJ whole genome shotgun (WGS) entry which is preliminary data.</text>
</comment>
<reference evidence="1" key="1">
    <citation type="submission" date="2022-08" db="EMBL/GenBank/DDBJ databases">
        <authorList>
            <consortium name="DOE Joint Genome Institute"/>
            <person name="Min B."/>
            <person name="Riley R."/>
            <person name="Sierra-Patev S."/>
            <person name="Naranjo-Ortiz M."/>
            <person name="Looney B."/>
            <person name="Konkel Z."/>
            <person name="Slot J.C."/>
            <person name="Sakamoto Y."/>
            <person name="Steenwyk J.L."/>
            <person name="Rokas A."/>
            <person name="Carro J."/>
            <person name="Camarero S."/>
            <person name="Ferreira P."/>
            <person name="Molpeceres G."/>
            <person name="Ruiz-Duenas F.J."/>
            <person name="Serrano A."/>
            <person name="Henrissat B."/>
            <person name="Drula E."/>
            <person name="Hughes K.W."/>
            <person name="Mata J.L."/>
            <person name="Ishikawa N.K."/>
            <person name="Vargas-Isla R."/>
            <person name="Ushijima S."/>
            <person name="Smith C.A."/>
            <person name="Ahrendt S."/>
            <person name="Andreopoulos W."/>
            <person name="He G."/>
            <person name="Labutti K."/>
            <person name="Lipzen A."/>
            <person name="Ng V."/>
            <person name="Sandor L."/>
            <person name="Barry K."/>
            <person name="Martinez A.T."/>
            <person name="Xiao Y."/>
            <person name="Gibbons J.G."/>
            <person name="Terashima K."/>
            <person name="Hibbett D.S."/>
            <person name="Grigoriev I.V."/>
        </authorList>
    </citation>
    <scope>NUCLEOTIDE SEQUENCE</scope>
    <source>
        <strain evidence="1">TFB9207</strain>
    </source>
</reference>
<gene>
    <name evidence="1" type="ORF">F5878DRAFT_509789</name>
</gene>
<protein>
    <submittedName>
        <fullName evidence="1">Uncharacterized protein</fullName>
    </submittedName>
</protein>
<evidence type="ECO:0000313" key="1">
    <source>
        <dbReference type="EMBL" id="KAJ3835476.1"/>
    </source>
</evidence>
<dbReference type="EMBL" id="MU806408">
    <property type="protein sequence ID" value="KAJ3835476.1"/>
    <property type="molecule type" value="Genomic_DNA"/>
</dbReference>
<organism evidence="1 2">
    <name type="scientific">Lentinula raphanica</name>
    <dbReference type="NCBI Taxonomy" id="153919"/>
    <lineage>
        <taxon>Eukaryota</taxon>
        <taxon>Fungi</taxon>
        <taxon>Dikarya</taxon>
        <taxon>Basidiomycota</taxon>
        <taxon>Agaricomycotina</taxon>
        <taxon>Agaricomycetes</taxon>
        <taxon>Agaricomycetidae</taxon>
        <taxon>Agaricales</taxon>
        <taxon>Marasmiineae</taxon>
        <taxon>Omphalotaceae</taxon>
        <taxon>Lentinula</taxon>
    </lineage>
</organism>
<dbReference type="Proteomes" id="UP001163846">
    <property type="component" value="Unassembled WGS sequence"/>
</dbReference>